<evidence type="ECO:0000313" key="24">
    <source>
        <dbReference type="Proteomes" id="UP000199372"/>
    </source>
</evidence>
<dbReference type="GO" id="GO:0006310">
    <property type="term" value="P:DNA recombination"/>
    <property type="evidence" value="ECO:0007669"/>
    <property type="project" value="UniProtKB-KW"/>
</dbReference>
<dbReference type="GO" id="GO:0003887">
    <property type="term" value="F:DNA-directed DNA polymerase activity"/>
    <property type="evidence" value="ECO:0007669"/>
    <property type="project" value="UniProtKB-KW"/>
</dbReference>
<dbReference type="NCBIfam" id="TIGR02776">
    <property type="entry name" value="NHEJ_ligase_prk"/>
    <property type="match status" value="1"/>
</dbReference>
<dbReference type="Pfam" id="PF13298">
    <property type="entry name" value="LigD_N"/>
    <property type="match status" value="1"/>
</dbReference>
<comment type="catalytic activity">
    <reaction evidence="20">
        <text>ATP + (deoxyribonucleotide)n-3'-hydroxyl + 5'-phospho-(deoxyribonucleotide)m = (deoxyribonucleotide)n+m + AMP + diphosphate.</text>
        <dbReference type="EC" id="6.5.1.1"/>
    </reaction>
</comment>
<keyword evidence="6" id="KW-0540">Nuclease</keyword>
<dbReference type="SUPFAM" id="SSF56091">
    <property type="entry name" value="DNA ligase/mRNA capping enzyme, catalytic domain"/>
    <property type="match status" value="1"/>
</dbReference>
<dbReference type="InterPro" id="IPR012310">
    <property type="entry name" value="DNA_ligase_ATP-dep_cent"/>
</dbReference>
<dbReference type="InterPro" id="IPR052171">
    <property type="entry name" value="NHEJ_LigD"/>
</dbReference>
<dbReference type="Gene3D" id="2.40.50.140">
    <property type="entry name" value="Nucleic acid-binding proteins"/>
    <property type="match status" value="1"/>
</dbReference>
<gene>
    <name evidence="23" type="ORF">SAMN04488011_102368</name>
</gene>
<evidence type="ECO:0000256" key="16">
    <source>
        <dbReference type="ARBA" id="ARBA00023204"/>
    </source>
</evidence>
<evidence type="ECO:0000313" key="23">
    <source>
        <dbReference type="EMBL" id="SEN07530.1"/>
    </source>
</evidence>
<evidence type="ECO:0000256" key="21">
    <source>
        <dbReference type="SAM" id="MobiDB-lite"/>
    </source>
</evidence>
<dbReference type="InterPro" id="IPR012340">
    <property type="entry name" value="NA-bd_OB-fold"/>
</dbReference>
<evidence type="ECO:0000256" key="1">
    <source>
        <dbReference type="ARBA" id="ARBA00001936"/>
    </source>
</evidence>
<evidence type="ECO:0000256" key="10">
    <source>
        <dbReference type="ARBA" id="ARBA00022801"/>
    </source>
</evidence>
<evidence type="ECO:0000256" key="7">
    <source>
        <dbReference type="ARBA" id="ARBA00022723"/>
    </source>
</evidence>
<comment type="cofactor">
    <cofactor evidence="1">
        <name>Mn(2+)</name>
        <dbReference type="ChEBI" id="CHEBI:29035"/>
    </cofactor>
</comment>
<dbReference type="GO" id="GO:0046872">
    <property type="term" value="F:metal ion binding"/>
    <property type="evidence" value="ECO:0007669"/>
    <property type="project" value="UniProtKB-KW"/>
</dbReference>
<dbReference type="NCBIfam" id="TIGR02779">
    <property type="entry name" value="NHEJ_ligase_lig"/>
    <property type="match status" value="1"/>
</dbReference>
<dbReference type="OrthoDB" id="9802472at2"/>
<proteinExistence type="predicted"/>
<evidence type="ECO:0000259" key="22">
    <source>
        <dbReference type="PROSITE" id="PS50160"/>
    </source>
</evidence>
<evidence type="ECO:0000256" key="2">
    <source>
        <dbReference type="ARBA" id="ARBA00012727"/>
    </source>
</evidence>
<dbReference type="PANTHER" id="PTHR42705:SF2">
    <property type="entry name" value="BIFUNCTIONAL NON-HOMOLOGOUS END JOINING PROTEIN LIGD"/>
    <property type="match status" value="1"/>
</dbReference>
<keyword evidence="8" id="KW-0547">Nucleotide-binding</keyword>
<dbReference type="Proteomes" id="UP000199372">
    <property type="component" value="Unassembled WGS sequence"/>
</dbReference>
<dbReference type="InterPro" id="IPR014146">
    <property type="entry name" value="LigD_ligase_dom"/>
</dbReference>
<evidence type="ECO:0000256" key="6">
    <source>
        <dbReference type="ARBA" id="ARBA00022722"/>
    </source>
</evidence>
<evidence type="ECO:0000256" key="19">
    <source>
        <dbReference type="ARBA" id="ARBA00029943"/>
    </source>
</evidence>
<dbReference type="GO" id="GO:0003677">
    <property type="term" value="F:DNA binding"/>
    <property type="evidence" value="ECO:0007669"/>
    <property type="project" value="UniProtKB-KW"/>
</dbReference>
<keyword evidence="13" id="KW-0239">DNA-directed DNA polymerase</keyword>
<evidence type="ECO:0000256" key="11">
    <source>
        <dbReference type="ARBA" id="ARBA00022839"/>
    </source>
</evidence>
<dbReference type="InterPro" id="IPR014145">
    <property type="entry name" value="LigD_pol_dom"/>
</dbReference>
<evidence type="ECO:0000256" key="20">
    <source>
        <dbReference type="ARBA" id="ARBA00034003"/>
    </source>
</evidence>
<feature type="region of interest" description="Disordered" evidence="21">
    <location>
        <begin position="511"/>
        <end position="533"/>
    </location>
</feature>
<dbReference type="InterPro" id="IPR012309">
    <property type="entry name" value="DNA_ligase_ATP-dep_C"/>
</dbReference>
<evidence type="ECO:0000256" key="3">
    <source>
        <dbReference type="ARBA" id="ARBA00022598"/>
    </source>
</evidence>
<name>A0A1H8DJU2_9RHOB</name>
<dbReference type="Pfam" id="PF21686">
    <property type="entry name" value="LigD_Prim-Pol"/>
    <property type="match status" value="1"/>
</dbReference>
<feature type="domain" description="ATP-dependent DNA ligase family profile" evidence="22">
    <location>
        <begin position="300"/>
        <end position="393"/>
    </location>
</feature>
<dbReference type="CDD" id="cd04862">
    <property type="entry name" value="PaeLigD_Pol_like"/>
    <property type="match status" value="1"/>
</dbReference>
<evidence type="ECO:0000256" key="4">
    <source>
        <dbReference type="ARBA" id="ARBA00022679"/>
    </source>
</evidence>
<keyword evidence="24" id="KW-1185">Reference proteome</keyword>
<dbReference type="Gene3D" id="3.30.470.30">
    <property type="entry name" value="DNA ligase/mRNA capping enzyme"/>
    <property type="match status" value="1"/>
</dbReference>
<keyword evidence="10" id="KW-0378">Hydrolase</keyword>
<dbReference type="InterPro" id="IPR014143">
    <property type="entry name" value="NHEJ_ligase_prk"/>
</dbReference>
<keyword evidence="12" id="KW-0067">ATP-binding</keyword>
<dbReference type="EC" id="6.5.1.1" evidence="2"/>
<dbReference type="InterPro" id="IPR033651">
    <property type="entry name" value="PaeLigD_Pol-like"/>
</dbReference>
<dbReference type="NCBIfam" id="TIGR02777">
    <property type="entry name" value="LigD_PE_dom"/>
    <property type="match status" value="1"/>
</dbReference>
<dbReference type="InterPro" id="IPR014144">
    <property type="entry name" value="LigD_PE_domain"/>
</dbReference>
<dbReference type="GO" id="GO:0006281">
    <property type="term" value="P:DNA repair"/>
    <property type="evidence" value="ECO:0007669"/>
    <property type="project" value="UniProtKB-KW"/>
</dbReference>
<evidence type="ECO:0000256" key="9">
    <source>
        <dbReference type="ARBA" id="ARBA00022763"/>
    </source>
</evidence>
<dbReference type="Pfam" id="PF04679">
    <property type="entry name" value="DNA_ligase_A_C"/>
    <property type="match status" value="1"/>
</dbReference>
<dbReference type="Gene3D" id="3.30.1490.70">
    <property type="match status" value="1"/>
</dbReference>
<keyword evidence="16" id="KW-0234">DNA repair</keyword>
<evidence type="ECO:0000256" key="5">
    <source>
        <dbReference type="ARBA" id="ARBA00022695"/>
    </source>
</evidence>
<feature type="region of interest" description="Disordered" evidence="21">
    <location>
        <begin position="1"/>
        <end position="23"/>
    </location>
</feature>
<dbReference type="GO" id="GO:0003910">
    <property type="term" value="F:DNA ligase (ATP) activity"/>
    <property type="evidence" value="ECO:0007669"/>
    <property type="project" value="UniProtKB-EC"/>
</dbReference>
<dbReference type="PANTHER" id="PTHR42705">
    <property type="entry name" value="BIFUNCTIONAL NON-HOMOLOGOUS END JOINING PROTEIN LIGD"/>
    <property type="match status" value="1"/>
</dbReference>
<dbReference type="AlphaFoldDB" id="A0A1H8DJU2"/>
<dbReference type="NCBIfam" id="TIGR02778">
    <property type="entry name" value="ligD_pol"/>
    <property type="match status" value="1"/>
</dbReference>
<evidence type="ECO:0000256" key="17">
    <source>
        <dbReference type="ARBA" id="ARBA00023211"/>
    </source>
</evidence>
<dbReference type="GO" id="GO:0004527">
    <property type="term" value="F:exonuclease activity"/>
    <property type="evidence" value="ECO:0007669"/>
    <property type="project" value="UniProtKB-KW"/>
</dbReference>
<evidence type="ECO:0000256" key="12">
    <source>
        <dbReference type="ARBA" id="ARBA00022840"/>
    </source>
</evidence>
<keyword evidence="14" id="KW-0238">DNA-binding</keyword>
<dbReference type="Gene3D" id="3.90.920.10">
    <property type="entry name" value="DNA primase, PRIM domain"/>
    <property type="match status" value="1"/>
</dbReference>
<organism evidence="23 24">
    <name type="scientific">Palleronia pelagia</name>
    <dbReference type="NCBI Taxonomy" id="387096"/>
    <lineage>
        <taxon>Bacteria</taxon>
        <taxon>Pseudomonadati</taxon>
        <taxon>Pseudomonadota</taxon>
        <taxon>Alphaproteobacteria</taxon>
        <taxon>Rhodobacterales</taxon>
        <taxon>Roseobacteraceae</taxon>
        <taxon>Palleronia</taxon>
    </lineage>
</organism>
<keyword evidence="9" id="KW-0227">DNA damage</keyword>
<keyword evidence="18" id="KW-0511">Multifunctional enzyme</keyword>
<evidence type="ECO:0000256" key="15">
    <source>
        <dbReference type="ARBA" id="ARBA00023172"/>
    </source>
</evidence>
<keyword evidence="11" id="KW-0269">Exonuclease</keyword>
<dbReference type="CDD" id="cd07971">
    <property type="entry name" value="OBF_DNA_ligase_LigD"/>
    <property type="match status" value="1"/>
</dbReference>
<sequence length="824" mass="91093">MADRLKDYNDKRDFRKTREPKGVVGESREDALWFSVQKHDASSLHYDLRLEWDGALLSWAIPKGPSPDPGDKRLAQRTEDHPLDYGDFEGTIPEDEYGGGTVMLWDRGTWSPRGDVAKMLENGNLKMDIAGERMRGGYALVRFKKGGDRAWLLIKEKDGYTGDSGSLTGAFTTSVATGRDMEAIAEDADADADAEAMVGTSPDRDRRAPRFRKPQLATLVEDAPEGDDWVHETKFDGYRALASIGKGGVTLWTRNGKDWSEKFAALAGAFDPLPCDACLLDGEVMAAKIDGSPFSSLQRALSDGGDLVFYCFDILSLDGTDMTGESQSDRRAALEQLFRGVPKDGPLRVTDQVVGRGPEVFRAACERGAEGIISKKLSAAYKGRRVKAWRKVKCTNRQEFVVGGFAPSQKNRPFASLLVGEYGSDGALRYRGRVGTGFAQDDLDSLSSGFSERKTSPFAEVPRDIERDARWVTPDTVIEVEFTEFTADGHIRHGAYQGTRHDKAADAVRLETPEQADSAGTEDDRRGKVAGQRISSPDREVFPGMGCTKLDVARHYERVGERMTEIAGNRPLSLLRAPKGIGGQTFFQKHAGDGFPDAIQEIEIEEEDGETATYMYATRPGSFVAAAQMGTIEFHIWGSRTDRLERPDRMVFDLDPDEGLDWDDTRSAAFDLRDRLADLGIASGVLATGGKGLHVWVPLRRSHGWDTVRGFTQTLAHAMSDAEPDRFTATMSKSKRKGRIFIDWFRNARGQTAIAPYSLRARDGAAVAMPVTWSELKRLDAANAFSMGDARERLEDPCPYLDVSRELQSITQDTVARLEAWLED</sequence>
<protein>
    <recommendedName>
        <fullName evidence="2">DNA ligase (ATP)</fullName>
        <ecNumber evidence="2">6.5.1.1</ecNumber>
    </recommendedName>
    <alternativeName>
        <fullName evidence="19">NHEJ DNA polymerase</fullName>
    </alternativeName>
</protein>
<dbReference type="RefSeq" id="WP_091844683.1">
    <property type="nucleotide sequence ID" value="NZ_FOCM01000002.1"/>
</dbReference>
<dbReference type="PROSITE" id="PS50160">
    <property type="entry name" value="DNA_LIGASE_A3"/>
    <property type="match status" value="1"/>
</dbReference>
<evidence type="ECO:0000256" key="18">
    <source>
        <dbReference type="ARBA" id="ARBA00023268"/>
    </source>
</evidence>
<dbReference type="Pfam" id="PF01068">
    <property type="entry name" value="DNA_ligase_A_M"/>
    <property type="match status" value="1"/>
</dbReference>
<evidence type="ECO:0000256" key="13">
    <source>
        <dbReference type="ARBA" id="ARBA00022932"/>
    </source>
</evidence>
<keyword evidence="5" id="KW-0548">Nucleotidyltransferase</keyword>
<keyword evidence="3 23" id="KW-0436">Ligase</keyword>
<dbReference type="SUPFAM" id="SSF50249">
    <property type="entry name" value="Nucleic acid-binding proteins"/>
    <property type="match status" value="1"/>
</dbReference>
<dbReference type="CDD" id="cd07906">
    <property type="entry name" value="Adenylation_DNA_ligase_LigD_LigC"/>
    <property type="match status" value="1"/>
</dbReference>
<dbReference type="EMBL" id="FOCM01000002">
    <property type="protein sequence ID" value="SEN07530.1"/>
    <property type="molecule type" value="Genomic_DNA"/>
</dbReference>
<keyword evidence="7" id="KW-0479">Metal-binding</keyword>
<evidence type="ECO:0000256" key="8">
    <source>
        <dbReference type="ARBA" id="ARBA00022741"/>
    </source>
</evidence>
<evidence type="ECO:0000256" key="14">
    <source>
        <dbReference type="ARBA" id="ARBA00023125"/>
    </source>
</evidence>
<keyword evidence="15" id="KW-0233">DNA recombination</keyword>
<keyword evidence="4" id="KW-0808">Transferase</keyword>
<keyword evidence="17" id="KW-0464">Manganese</keyword>
<reference evidence="24" key="1">
    <citation type="submission" date="2016-10" db="EMBL/GenBank/DDBJ databases">
        <authorList>
            <person name="Varghese N."/>
            <person name="Submissions S."/>
        </authorList>
    </citation>
    <scope>NUCLEOTIDE SEQUENCE [LARGE SCALE GENOMIC DNA]</scope>
    <source>
        <strain evidence="24">DSM 26893</strain>
    </source>
</reference>
<accession>A0A1H8DJU2</accession>
<dbReference type="GO" id="GO:0005524">
    <property type="term" value="F:ATP binding"/>
    <property type="evidence" value="ECO:0007669"/>
    <property type="project" value="UniProtKB-KW"/>
</dbReference>